<organism evidence="1">
    <name type="scientific">Eucalyptus grandis</name>
    <name type="common">Flooded gum</name>
    <dbReference type="NCBI Taxonomy" id="71139"/>
    <lineage>
        <taxon>Eukaryota</taxon>
        <taxon>Viridiplantae</taxon>
        <taxon>Streptophyta</taxon>
        <taxon>Embryophyta</taxon>
        <taxon>Tracheophyta</taxon>
        <taxon>Spermatophyta</taxon>
        <taxon>Magnoliopsida</taxon>
        <taxon>eudicotyledons</taxon>
        <taxon>Gunneridae</taxon>
        <taxon>Pentapetalae</taxon>
        <taxon>rosids</taxon>
        <taxon>malvids</taxon>
        <taxon>Myrtales</taxon>
        <taxon>Myrtaceae</taxon>
        <taxon>Myrtoideae</taxon>
        <taxon>Eucalypteae</taxon>
        <taxon>Eucalyptus</taxon>
    </lineage>
</organism>
<accession>A0A059DIT4</accession>
<reference evidence="1" key="1">
    <citation type="submission" date="2013-07" db="EMBL/GenBank/DDBJ databases">
        <title>The genome of Eucalyptus grandis.</title>
        <authorList>
            <person name="Schmutz J."/>
            <person name="Hayes R."/>
            <person name="Myburg A."/>
            <person name="Tuskan G."/>
            <person name="Grattapaglia D."/>
            <person name="Rokhsar D.S."/>
        </authorList>
    </citation>
    <scope>NUCLEOTIDE SEQUENCE</scope>
    <source>
        <tissue evidence="1">Leaf extractions</tissue>
    </source>
</reference>
<dbReference type="Gramene" id="KCW90374">
    <property type="protein sequence ID" value="KCW90374"/>
    <property type="gene ID" value="EUGRSUZ_A02515"/>
</dbReference>
<evidence type="ECO:0000313" key="1">
    <source>
        <dbReference type="EMBL" id="KCW90374.1"/>
    </source>
</evidence>
<dbReference type="AlphaFoldDB" id="A0A059DIT4"/>
<dbReference type="InParanoid" id="A0A059DIT4"/>
<name>A0A059DIT4_EUCGR</name>
<protein>
    <submittedName>
        <fullName evidence="1">Uncharacterized protein</fullName>
    </submittedName>
</protein>
<dbReference type="EMBL" id="KK198753">
    <property type="protein sequence ID" value="KCW90374.1"/>
    <property type="molecule type" value="Genomic_DNA"/>
</dbReference>
<proteinExistence type="predicted"/>
<gene>
    <name evidence="1" type="ORF">EUGRSUZ_A02515</name>
</gene>
<sequence length="78" mass="8481">MLSCALALGNKTSRTIYSSHITSHPNFWAEPTTNPSPYGTNTAKSYKLKGSISSIPSNSIILILPLKQIQCYVAQLVI</sequence>